<feature type="region of interest" description="Disordered" evidence="1">
    <location>
        <begin position="63"/>
        <end position="96"/>
    </location>
</feature>
<dbReference type="Gramene" id="Pp3c18_12630V3.2">
    <property type="protein sequence ID" value="Pp3c18_12630V3.2"/>
    <property type="gene ID" value="Pp3c18_12630"/>
</dbReference>
<evidence type="ECO:0000259" key="2">
    <source>
        <dbReference type="PROSITE" id="PS50011"/>
    </source>
</evidence>
<dbReference type="InterPro" id="IPR051681">
    <property type="entry name" value="Ser/Thr_Kinases-Pseudokinases"/>
</dbReference>
<evidence type="ECO:0000313" key="3">
    <source>
        <dbReference type="EMBL" id="PNR35151.1"/>
    </source>
</evidence>
<dbReference type="InterPro" id="IPR000719">
    <property type="entry name" value="Prot_kinase_dom"/>
</dbReference>
<dbReference type="SUPFAM" id="SSF56112">
    <property type="entry name" value="Protein kinase-like (PK-like)"/>
    <property type="match status" value="1"/>
</dbReference>
<dbReference type="EnsemblPlants" id="Pp3c18_12630V3.1">
    <property type="protein sequence ID" value="Pp3c18_12630V3.1"/>
    <property type="gene ID" value="Pp3c18_12630"/>
</dbReference>
<reference evidence="4" key="3">
    <citation type="submission" date="2020-12" db="UniProtKB">
        <authorList>
            <consortium name="EnsemblPlants"/>
        </authorList>
    </citation>
    <scope>IDENTIFICATION</scope>
</reference>
<protein>
    <recommendedName>
        <fullName evidence="2">Protein kinase domain-containing protein</fullName>
    </recommendedName>
</protein>
<reference evidence="3 5" key="2">
    <citation type="journal article" date="2018" name="Plant J.">
        <title>The Physcomitrella patens chromosome-scale assembly reveals moss genome structure and evolution.</title>
        <authorList>
            <person name="Lang D."/>
            <person name="Ullrich K.K."/>
            <person name="Murat F."/>
            <person name="Fuchs J."/>
            <person name="Jenkins J."/>
            <person name="Haas F.B."/>
            <person name="Piednoel M."/>
            <person name="Gundlach H."/>
            <person name="Van Bel M."/>
            <person name="Meyberg R."/>
            <person name="Vives C."/>
            <person name="Morata J."/>
            <person name="Symeonidi A."/>
            <person name="Hiss M."/>
            <person name="Muchero W."/>
            <person name="Kamisugi Y."/>
            <person name="Saleh O."/>
            <person name="Blanc G."/>
            <person name="Decker E.L."/>
            <person name="van Gessel N."/>
            <person name="Grimwood J."/>
            <person name="Hayes R.D."/>
            <person name="Graham S.W."/>
            <person name="Gunter L.E."/>
            <person name="McDaniel S.F."/>
            <person name="Hoernstein S.N.W."/>
            <person name="Larsson A."/>
            <person name="Li F.W."/>
            <person name="Perroud P.F."/>
            <person name="Phillips J."/>
            <person name="Ranjan P."/>
            <person name="Rokshar D.S."/>
            <person name="Rothfels C.J."/>
            <person name="Schneider L."/>
            <person name="Shu S."/>
            <person name="Stevenson D.W."/>
            <person name="Thummler F."/>
            <person name="Tillich M."/>
            <person name="Villarreal Aguilar J.C."/>
            <person name="Widiez T."/>
            <person name="Wong G.K."/>
            <person name="Wymore A."/>
            <person name="Zhang Y."/>
            <person name="Zimmer A.D."/>
            <person name="Quatrano R.S."/>
            <person name="Mayer K.F.X."/>
            <person name="Goodstein D."/>
            <person name="Casacuberta J.M."/>
            <person name="Vandepoele K."/>
            <person name="Reski R."/>
            <person name="Cuming A.C."/>
            <person name="Tuskan G.A."/>
            <person name="Maumus F."/>
            <person name="Salse J."/>
            <person name="Schmutz J."/>
            <person name="Rensing S.A."/>
        </authorList>
    </citation>
    <scope>NUCLEOTIDE SEQUENCE [LARGE SCALE GENOMIC DNA]</scope>
    <source>
        <strain evidence="4 5">cv. Gransden 2004</strain>
    </source>
</reference>
<keyword evidence="5" id="KW-1185">Reference proteome</keyword>
<evidence type="ECO:0000313" key="4">
    <source>
        <dbReference type="EnsemblPlants" id="Pp3c18_12630V3.1"/>
    </source>
</evidence>
<dbReference type="Gramene" id="Pp3c18_12630V3.1">
    <property type="protein sequence ID" value="Pp3c18_12630V3.1"/>
    <property type="gene ID" value="Pp3c18_12630"/>
</dbReference>
<dbReference type="Proteomes" id="UP000006727">
    <property type="component" value="Chromosome 18"/>
</dbReference>
<dbReference type="AlphaFoldDB" id="A0A2K1J0V0"/>
<dbReference type="Pfam" id="PF07714">
    <property type="entry name" value="PK_Tyr_Ser-Thr"/>
    <property type="match status" value="1"/>
</dbReference>
<evidence type="ECO:0000256" key="1">
    <source>
        <dbReference type="SAM" id="MobiDB-lite"/>
    </source>
</evidence>
<dbReference type="GO" id="GO:0004674">
    <property type="term" value="F:protein serine/threonine kinase activity"/>
    <property type="evidence" value="ECO:0000318"/>
    <property type="project" value="GO_Central"/>
</dbReference>
<dbReference type="PaxDb" id="3218-PP1S3_556V6.1"/>
<feature type="domain" description="Protein kinase" evidence="2">
    <location>
        <begin position="417"/>
        <end position="759"/>
    </location>
</feature>
<dbReference type="InterPro" id="IPR011009">
    <property type="entry name" value="Kinase-like_dom_sf"/>
</dbReference>
<reference evidence="3 5" key="1">
    <citation type="journal article" date="2008" name="Science">
        <title>The Physcomitrella genome reveals evolutionary insights into the conquest of land by plants.</title>
        <authorList>
            <person name="Rensing S."/>
            <person name="Lang D."/>
            <person name="Zimmer A."/>
            <person name="Terry A."/>
            <person name="Salamov A."/>
            <person name="Shapiro H."/>
            <person name="Nishiyama T."/>
            <person name="Perroud P.-F."/>
            <person name="Lindquist E."/>
            <person name="Kamisugi Y."/>
            <person name="Tanahashi T."/>
            <person name="Sakakibara K."/>
            <person name="Fujita T."/>
            <person name="Oishi K."/>
            <person name="Shin-I T."/>
            <person name="Kuroki Y."/>
            <person name="Toyoda A."/>
            <person name="Suzuki Y."/>
            <person name="Hashimoto A."/>
            <person name="Yamaguchi K."/>
            <person name="Sugano A."/>
            <person name="Kohara Y."/>
            <person name="Fujiyama A."/>
            <person name="Anterola A."/>
            <person name="Aoki S."/>
            <person name="Ashton N."/>
            <person name="Barbazuk W.B."/>
            <person name="Barker E."/>
            <person name="Bennetzen J."/>
            <person name="Bezanilla M."/>
            <person name="Blankenship R."/>
            <person name="Cho S.H."/>
            <person name="Dutcher S."/>
            <person name="Estelle M."/>
            <person name="Fawcett J.A."/>
            <person name="Gundlach H."/>
            <person name="Hanada K."/>
            <person name="Heyl A."/>
            <person name="Hicks K.A."/>
            <person name="Hugh J."/>
            <person name="Lohr M."/>
            <person name="Mayer K."/>
            <person name="Melkozernov A."/>
            <person name="Murata T."/>
            <person name="Nelson D."/>
            <person name="Pils B."/>
            <person name="Prigge M."/>
            <person name="Reiss B."/>
            <person name="Renner T."/>
            <person name="Rombauts S."/>
            <person name="Rushton P."/>
            <person name="Sanderfoot A."/>
            <person name="Schween G."/>
            <person name="Shiu S.-H."/>
            <person name="Stueber K."/>
            <person name="Theodoulou F.L."/>
            <person name="Tu H."/>
            <person name="Van de Peer Y."/>
            <person name="Verrier P.J."/>
            <person name="Waters E."/>
            <person name="Wood A."/>
            <person name="Yang L."/>
            <person name="Cove D."/>
            <person name="Cuming A."/>
            <person name="Hasebe M."/>
            <person name="Lucas S."/>
            <person name="Mishler D.B."/>
            <person name="Reski R."/>
            <person name="Grigoriev I."/>
            <person name="Quatrano R.S."/>
            <person name="Boore J.L."/>
        </authorList>
    </citation>
    <scope>NUCLEOTIDE SEQUENCE [LARGE SCALE GENOMIC DNA]</scope>
    <source>
        <strain evidence="4 5">cv. Gransden 2004</strain>
    </source>
</reference>
<dbReference type="PANTHER" id="PTHR44329:SF260">
    <property type="entry name" value="PROTEIN KINASE DOMAIN-CONTAINING PROTEIN"/>
    <property type="match status" value="1"/>
</dbReference>
<organism evidence="3">
    <name type="scientific">Physcomitrium patens</name>
    <name type="common">Spreading-leaved earth moss</name>
    <name type="synonym">Physcomitrella patens</name>
    <dbReference type="NCBI Taxonomy" id="3218"/>
    <lineage>
        <taxon>Eukaryota</taxon>
        <taxon>Viridiplantae</taxon>
        <taxon>Streptophyta</taxon>
        <taxon>Embryophyta</taxon>
        <taxon>Bryophyta</taxon>
        <taxon>Bryophytina</taxon>
        <taxon>Bryopsida</taxon>
        <taxon>Funariidae</taxon>
        <taxon>Funariales</taxon>
        <taxon>Funariaceae</taxon>
        <taxon>Physcomitrium</taxon>
    </lineage>
</organism>
<dbReference type="GO" id="GO:0005524">
    <property type="term" value="F:ATP binding"/>
    <property type="evidence" value="ECO:0007669"/>
    <property type="project" value="InterPro"/>
</dbReference>
<accession>A0A2K1J0V0</accession>
<dbReference type="PROSITE" id="PS50011">
    <property type="entry name" value="PROTEIN_KINASE_DOM"/>
    <property type="match status" value="1"/>
</dbReference>
<feature type="compositionally biased region" description="Basic and acidic residues" evidence="1">
    <location>
        <begin position="63"/>
        <end position="73"/>
    </location>
</feature>
<dbReference type="Gene3D" id="3.30.200.20">
    <property type="entry name" value="Phosphorylase Kinase, domain 1"/>
    <property type="match status" value="1"/>
</dbReference>
<proteinExistence type="predicted"/>
<dbReference type="GO" id="GO:0007165">
    <property type="term" value="P:signal transduction"/>
    <property type="evidence" value="ECO:0000318"/>
    <property type="project" value="GO_Central"/>
</dbReference>
<dbReference type="InParanoid" id="A0A2K1J0V0"/>
<dbReference type="Gene3D" id="1.10.510.10">
    <property type="entry name" value="Transferase(Phosphotransferase) domain 1"/>
    <property type="match status" value="1"/>
</dbReference>
<feature type="region of interest" description="Disordered" evidence="1">
    <location>
        <begin position="1"/>
        <end position="44"/>
    </location>
</feature>
<dbReference type="PANTHER" id="PTHR44329">
    <property type="entry name" value="SERINE/THREONINE-PROTEIN KINASE TNNI3K-RELATED"/>
    <property type="match status" value="1"/>
</dbReference>
<dbReference type="EnsemblPlants" id="Pp3c18_12630V3.2">
    <property type="protein sequence ID" value="Pp3c18_12630V3.2"/>
    <property type="gene ID" value="Pp3c18_12630"/>
</dbReference>
<dbReference type="InterPro" id="IPR001245">
    <property type="entry name" value="Ser-Thr/Tyr_kinase_cat_dom"/>
</dbReference>
<dbReference type="EMBL" id="ABEU02000018">
    <property type="protein sequence ID" value="PNR35151.1"/>
    <property type="molecule type" value="Genomic_DNA"/>
</dbReference>
<name>A0A2K1J0V0_PHYPA</name>
<evidence type="ECO:0000313" key="5">
    <source>
        <dbReference type="Proteomes" id="UP000006727"/>
    </source>
</evidence>
<sequence>MASGDAPKATVPTVDENGFNGDVNPGGAEEEPPQGVSQRKSLWSRDGGIQVVVSKMNRDLAELRSPSTERDGPGEEFVQQGLDDANQPEGTEPSHGFYHRGVAVRMVNDYLKDLIELMNGNTGGSSKIRQQPSEMVKGKVEQYSKALRDMEEANARQRNGRLTQEECAVLVNMLEDYLRIIVEVAEVNGQPVEDWKDELVDIQAQLDMVDIEIPLDFSEVRHHDLTESLSASLDECEAQVLQFSSRRSPGVEVFKLERDNLVKTLSLLFNDRLPYYNETIELVRDLEVMDRPSSPRESIFKGVGFCIEALTELARNFQAVEELLTSCSKEDWLTTVFEISNALPQPSIFRWSRFSLAIRACEWSMDIVDLAFYALHLLLRGFSTLVGVTFKWSEERWRWMLMVNARAGRTEWEFTRIIVSSHEGAGSRGCCCSHREACSAIGNISENFFHHRRQQPHHCKFLEPEVTWSYTTSKLFTLHIQDRSMVAKFKLWGKEVCVKTIKSPGLSRKQFEKEAAILATVQHPNVVRMIGCAFLAKQKSGLLVMELMEHDLRTVIDNRCPNPGTGRSPFPLIVAIDIMFQIAEGMQYLREHKILHRGLKAKNILVNRCKRVRRSLSRKFRNLAPLLQPQDYYIAKLADFGIAKARQLSTNNVMTKMAGTTPWRAPEVFNEPDLETSHYYQWPADVYSFAMTCYEILTGKIPFDGVPNGKIFKSILANERLSLEGVFMSHVLKDLIERCWATDPKERPSWAEICRKLWQCRVKHWRSRVPLHGEHPPHPHRDTSI</sequence>
<gene>
    <name evidence="3" type="ORF">PHYPA_023050</name>
</gene>